<dbReference type="Pfam" id="PF09997">
    <property type="entry name" value="DUF2238"/>
    <property type="match status" value="1"/>
</dbReference>
<gene>
    <name evidence="2" type="ORF">FB382_001772</name>
</gene>
<protein>
    <submittedName>
        <fullName evidence="2">Uncharacterized protein</fullName>
    </submittedName>
</protein>
<comment type="caution">
    <text evidence="2">The sequence shown here is derived from an EMBL/GenBank/DDBJ whole genome shotgun (WGS) entry which is preliminary data.</text>
</comment>
<feature type="transmembrane region" description="Helical" evidence="1">
    <location>
        <begin position="41"/>
        <end position="60"/>
    </location>
</feature>
<dbReference type="AlphaFoldDB" id="A0A7W3IZE9"/>
<name>A0A7W3IZE9_9ACTN</name>
<keyword evidence="3" id="KW-1185">Reference proteome</keyword>
<keyword evidence="1" id="KW-1133">Transmembrane helix</keyword>
<keyword evidence="1" id="KW-0812">Transmembrane</keyword>
<evidence type="ECO:0000313" key="3">
    <source>
        <dbReference type="Proteomes" id="UP000580910"/>
    </source>
</evidence>
<reference evidence="2 3" key="1">
    <citation type="submission" date="2020-07" db="EMBL/GenBank/DDBJ databases">
        <title>Sequencing the genomes of 1000 actinobacteria strains.</title>
        <authorList>
            <person name="Klenk H.-P."/>
        </authorList>
    </citation>
    <scope>NUCLEOTIDE SEQUENCE [LARGE SCALE GENOMIC DNA]</scope>
    <source>
        <strain evidence="2 3">DSM 21349</strain>
    </source>
</reference>
<feature type="transmembrane region" description="Helical" evidence="1">
    <location>
        <begin position="103"/>
        <end position="121"/>
    </location>
</feature>
<sequence>MTSRRCPAWVPLAVLLLTVGQLAVAEWVPGIDRFADKAFGARLVAYPLLMLLAPTLWWLLVGRRDRFAPPPYGAFTLVALPFLVDVTGNSLDLYDAVVWWDDLNHFANWLLLCAGIGLLVCRRVQPGWAVVLLVTGLGAALAVGWELGEWFTFIRHGTELDTAYEDTLGDEALGTLGALVAGFAVRRALRGSVLRA</sequence>
<dbReference type="Proteomes" id="UP000580910">
    <property type="component" value="Unassembled WGS sequence"/>
</dbReference>
<dbReference type="EMBL" id="JACGXA010000001">
    <property type="protein sequence ID" value="MBA8803481.1"/>
    <property type="molecule type" value="Genomic_DNA"/>
</dbReference>
<accession>A0A7W3IZE9</accession>
<evidence type="ECO:0000256" key="1">
    <source>
        <dbReference type="SAM" id="Phobius"/>
    </source>
</evidence>
<feature type="transmembrane region" description="Helical" evidence="1">
    <location>
        <begin position="72"/>
        <end position="91"/>
    </location>
</feature>
<dbReference type="InterPro" id="IPR014509">
    <property type="entry name" value="YjdF-like"/>
</dbReference>
<organism evidence="2 3">
    <name type="scientific">Nocardioides ginsengisegetis</name>
    <dbReference type="NCBI Taxonomy" id="661491"/>
    <lineage>
        <taxon>Bacteria</taxon>
        <taxon>Bacillati</taxon>
        <taxon>Actinomycetota</taxon>
        <taxon>Actinomycetes</taxon>
        <taxon>Propionibacteriales</taxon>
        <taxon>Nocardioidaceae</taxon>
        <taxon>Nocardioides</taxon>
    </lineage>
</organism>
<dbReference type="RefSeq" id="WP_182538492.1">
    <property type="nucleotide sequence ID" value="NZ_JACGXA010000001.1"/>
</dbReference>
<proteinExistence type="predicted"/>
<evidence type="ECO:0000313" key="2">
    <source>
        <dbReference type="EMBL" id="MBA8803481.1"/>
    </source>
</evidence>
<feature type="transmembrane region" description="Helical" evidence="1">
    <location>
        <begin position="128"/>
        <end position="145"/>
    </location>
</feature>
<keyword evidence="1" id="KW-0472">Membrane</keyword>